<accession>A0A7S2KBW5</accession>
<proteinExistence type="predicted"/>
<dbReference type="SMART" id="SM00338">
    <property type="entry name" value="BRLZ"/>
    <property type="match status" value="1"/>
</dbReference>
<dbReference type="CDD" id="cd14809">
    <property type="entry name" value="bZIP_AUREO-like"/>
    <property type="match status" value="1"/>
</dbReference>
<feature type="region of interest" description="Disordered" evidence="2">
    <location>
        <begin position="104"/>
        <end position="123"/>
    </location>
</feature>
<reference evidence="4" key="1">
    <citation type="submission" date="2021-01" db="EMBL/GenBank/DDBJ databases">
        <authorList>
            <person name="Corre E."/>
            <person name="Pelletier E."/>
            <person name="Niang G."/>
            <person name="Scheremetjew M."/>
            <person name="Finn R."/>
            <person name="Kale V."/>
            <person name="Holt S."/>
            <person name="Cochrane G."/>
            <person name="Meng A."/>
            <person name="Brown T."/>
            <person name="Cohen L."/>
        </authorList>
    </citation>
    <scope>NUCLEOTIDE SEQUENCE</scope>
    <source>
        <strain evidence="4">B650</strain>
    </source>
</reference>
<evidence type="ECO:0000259" key="3">
    <source>
        <dbReference type="PROSITE" id="PS50217"/>
    </source>
</evidence>
<dbReference type="PROSITE" id="PS00036">
    <property type="entry name" value="BZIP_BASIC"/>
    <property type="match status" value="1"/>
</dbReference>
<dbReference type="SUPFAM" id="SSF57959">
    <property type="entry name" value="Leucine zipper domain"/>
    <property type="match status" value="1"/>
</dbReference>
<sequence length="251" mass="27611">MSPNTNTSNNDATVTKRKRSGSSVGKSAEDKRKERLLANRKAAYNCRMRKRILIEELQRQVVELTRKNIAAEDENARLRVALNMKPVDNTENHNEVLVEPSTINPSEFAGTHSRNTSSGSDYGTMSLNSGLAMSGPMNGGYEHSCSSPGATVSPSLQEIVMQRQLQATESLRAALMQYQHNAMLDGSLALPQPQLVGRRDSVGSLSHINRADQRSQQSQPCTAYDLISHNQQISQNTLPADFQNYTAYGGM</sequence>
<dbReference type="Gene3D" id="1.20.5.170">
    <property type="match status" value="1"/>
</dbReference>
<feature type="region of interest" description="Disordered" evidence="2">
    <location>
        <begin position="1"/>
        <end position="33"/>
    </location>
</feature>
<evidence type="ECO:0000256" key="1">
    <source>
        <dbReference type="SAM" id="Coils"/>
    </source>
</evidence>
<protein>
    <recommendedName>
        <fullName evidence="3">BZIP domain-containing protein</fullName>
    </recommendedName>
</protein>
<dbReference type="InterPro" id="IPR004827">
    <property type="entry name" value="bZIP"/>
</dbReference>
<feature type="coiled-coil region" evidence="1">
    <location>
        <begin position="47"/>
        <end position="81"/>
    </location>
</feature>
<dbReference type="PROSITE" id="PS50217">
    <property type="entry name" value="BZIP"/>
    <property type="match status" value="1"/>
</dbReference>
<evidence type="ECO:0000313" key="4">
    <source>
        <dbReference type="EMBL" id="CAD9572339.1"/>
    </source>
</evidence>
<feature type="compositionally biased region" description="Polar residues" evidence="2">
    <location>
        <begin position="1"/>
        <end position="13"/>
    </location>
</feature>
<name>A0A7S2KBW5_9STRA</name>
<feature type="domain" description="BZIP" evidence="3">
    <location>
        <begin position="29"/>
        <end position="79"/>
    </location>
</feature>
<feature type="compositionally biased region" description="Polar residues" evidence="2">
    <location>
        <begin position="112"/>
        <end position="123"/>
    </location>
</feature>
<gene>
    <name evidence="4" type="ORF">LDAN0321_LOCUS7817</name>
</gene>
<dbReference type="InterPro" id="IPR046347">
    <property type="entry name" value="bZIP_sf"/>
</dbReference>
<dbReference type="GO" id="GO:0003700">
    <property type="term" value="F:DNA-binding transcription factor activity"/>
    <property type="evidence" value="ECO:0007669"/>
    <property type="project" value="InterPro"/>
</dbReference>
<dbReference type="AlphaFoldDB" id="A0A7S2KBW5"/>
<evidence type="ECO:0000256" key="2">
    <source>
        <dbReference type="SAM" id="MobiDB-lite"/>
    </source>
</evidence>
<keyword evidence="1" id="KW-0175">Coiled coil</keyword>
<dbReference type="EMBL" id="HBGY01012286">
    <property type="protein sequence ID" value="CAD9572339.1"/>
    <property type="molecule type" value="Transcribed_RNA"/>
</dbReference>
<organism evidence="4">
    <name type="scientific">Leptocylindrus danicus</name>
    <dbReference type="NCBI Taxonomy" id="163516"/>
    <lineage>
        <taxon>Eukaryota</taxon>
        <taxon>Sar</taxon>
        <taxon>Stramenopiles</taxon>
        <taxon>Ochrophyta</taxon>
        <taxon>Bacillariophyta</taxon>
        <taxon>Coscinodiscophyceae</taxon>
        <taxon>Chaetocerotophycidae</taxon>
        <taxon>Leptocylindrales</taxon>
        <taxon>Leptocylindraceae</taxon>
        <taxon>Leptocylindrus</taxon>
    </lineage>
</organism>